<evidence type="ECO:0000313" key="2">
    <source>
        <dbReference type="EMBL" id="TEB23010.1"/>
    </source>
</evidence>
<dbReference type="Proteomes" id="UP000298030">
    <property type="component" value="Unassembled WGS sequence"/>
</dbReference>
<proteinExistence type="predicted"/>
<reference evidence="2 3" key="1">
    <citation type="journal article" date="2019" name="Nat. Ecol. Evol.">
        <title>Megaphylogeny resolves global patterns of mushroom evolution.</title>
        <authorList>
            <person name="Varga T."/>
            <person name="Krizsan K."/>
            <person name="Foldi C."/>
            <person name="Dima B."/>
            <person name="Sanchez-Garcia M."/>
            <person name="Sanchez-Ramirez S."/>
            <person name="Szollosi G.J."/>
            <person name="Szarkandi J.G."/>
            <person name="Papp V."/>
            <person name="Albert L."/>
            <person name="Andreopoulos W."/>
            <person name="Angelini C."/>
            <person name="Antonin V."/>
            <person name="Barry K.W."/>
            <person name="Bougher N.L."/>
            <person name="Buchanan P."/>
            <person name="Buyck B."/>
            <person name="Bense V."/>
            <person name="Catcheside P."/>
            <person name="Chovatia M."/>
            <person name="Cooper J."/>
            <person name="Damon W."/>
            <person name="Desjardin D."/>
            <person name="Finy P."/>
            <person name="Geml J."/>
            <person name="Haridas S."/>
            <person name="Hughes K."/>
            <person name="Justo A."/>
            <person name="Karasinski D."/>
            <person name="Kautmanova I."/>
            <person name="Kiss B."/>
            <person name="Kocsube S."/>
            <person name="Kotiranta H."/>
            <person name="LaButti K.M."/>
            <person name="Lechner B.E."/>
            <person name="Liimatainen K."/>
            <person name="Lipzen A."/>
            <person name="Lukacs Z."/>
            <person name="Mihaltcheva S."/>
            <person name="Morgado L.N."/>
            <person name="Niskanen T."/>
            <person name="Noordeloos M.E."/>
            <person name="Ohm R.A."/>
            <person name="Ortiz-Santana B."/>
            <person name="Ovrebo C."/>
            <person name="Racz N."/>
            <person name="Riley R."/>
            <person name="Savchenko A."/>
            <person name="Shiryaev A."/>
            <person name="Soop K."/>
            <person name="Spirin V."/>
            <person name="Szebenyi C."/>
            <person name="Tomsovsky M."/>
            <person name="Tulloss R.E."/>
            <person name="Uehling J."/>
            <person name="Grigoriev I.V."/>
            <person name="Vagvolgyi C."/>
            <person name="Papp T."/>
            <person name="Martin F.M."/>
            <person name="Miettinen O."/>
            <person name="Hibbett D.S."/>
            <person name="Nagy L.G."/>
        </authorList>
    </citation>
    <scope>NUCLEOTIDE SEQUENCE [LARGE SCALE GENOMIC DNA]</scope>
    <source>
        <strain evidence="2 3">FP101781</strain>
    </source>
</reference>
<organism evidence="2 3">
    <name type="scientific">Coprinellus micaceus</name>
    <name type="common">Glistening ink-cap mushroom</name>
    <name type="synonym">Coprinus micaceus</name>
    <dbReference type="NCBI Taxonomy" id="71717"/>
    <lineage>
        <taxon>Eukaryota</taxon>
        <taxon>Fungi</taxon>
        <taxon>Dikarya</taxon>
        <taxon>Basidiomycota</taxon>
        <taxon>Agaricomycotina</taxon>
        <taxon>Agaricomycetes</taxon>
        <taxon>Agaricomycetidae</taxon>
        <taxon>Agaricales</taxon>
        <taxon>Agaricineae</taxon>
        <taxon>Psathyrellaceae</taxon>
        <taxon>Coprinellus</taxon>
    </lineage>
</organism>
<dbReference type="OrthoDB" id="2269034at2759"/>
<sequence length="425" mass="47961">MIVDKIPPEVLRVIFIHYVKQTLKQDERKSPVCGPTTGNGDNVDTDSNIQGQRHRDTLCSPFHLSLVCRHWHSMVIGDPVLWSYIRIHHPIPDDVPIFKMWLQRSSSELLTLSLHEDFDAPLDFSDIPKYAEEFDLSVLSQQKRALFQIIEVAVSVSKRWRAISLSLGEDVGRVFQTEDFHTREFPNLESFEIDMRDTGISSWGDPSSGTLPPIHAVSKRLSSSPKLKAAKWSSYVDSEFQEYAPFSRLVSLSIATVTEFEATVILPCCQELQILEFQHYRPSSALPALQVDRPIVLPMLQVASLGFFDDWIAVPSFFNLFAAPSLRELDLERGFGRSSPTLRVISSGGLGIGDDKGWKGLIAFLERSECRLQRLGYCPGVELSAGEENVMRENLKNRVFHGLVEYPRRRERGRGVSGWGGMGSL</sequence>
<comment type="caution">
    <text evidence="2">The sequence shown here is derived from an EMBL/GenBank/DDBJ whole genome shotgun (WGS) entry which is preliminary data.</text>
</comment>
<evidence type="ECO:0000256" key="1">
    <source>
        <dbReference type="SAM" id="MobiDB-lite"/>
    </source>
</evidence>
<keyword evidence="3" id="KW-1185">Reference proteome</keyword>
<gene>
    <name evidence="2" type="ORF">FA13DRAFT_1798436</name>
</gene>
<name>A0A4Y7SMB3_COPMI</name>
<evidence type="ECO:0008006" key="4">
    <source>
        <dbReference type="Google" id="ProtNLM"/>
    </source>
</evidence>
<feature type="compositionally biased region" description="Polar residues" evidence="1">
    <location>
        <begin position="36"/>
        <end position="46"/>
    </location>
</feature>
<dbReference type="EMBL" id="QPFP01000083">
    <property type="protein sequence ID" value="TEB23010.1"/>
    <property type="molecule type" value="Genomic_DNA"/>
</dbReference>
<evidence type="ECO:0000313" key="3">
    <source>
        <dbReference type="Proteomes" id="UP000298030"/>
    </source>
</evidence>
<feature type="region of interest" description="Disordered" evidence="1">
    <location>
        <begin position="27"/>
        <end position="46"/>
    </location>
</feature>
<accession>A0A4Y7SMB3</accession>
<protein>
    <recommendedName>
        <fullName evidence="4">F-box domain-containing protein</fullName>
    </recommendedName>
</protein>
<dbReference type="AlphaFoldDB" id="A0A4Y7SMB3"/>